<keyword evidence="1 2" id="KW-0694">RNA-binding</keyword>
<dbReference type="SMART" id="SM00360">
    <property type="entry name" value="RRM"/>
    <property type="match status" value="3"/>
</dbReference>
<gene>
    <name evidence="5" type="ORF">PMAYCL1PPCAC_08782</name>
</gene>
<dbReference type="InterPro" id="IPR012677">
    <property type="entry name" value="Nucleotide-bd_a/b_plait_sf"/>
</dbReference>
<dbReference type="Pfam" id="PF00076">
    <property type="entry name" value="RRM_1"/>
    <property type="match status" value="3"/>
</dbReference>
<feature type="region of interest" description="Disordered" evidence="3">
    <location>
        <begin position="17"/>
        <end position="38"/>
    </location>
</feature>
<protein>
    <recommendedName>
        <fullName evidence="4">RRM domain-containing protein</fullName>
    </recommendedName>
</protein>
<evidence type="ECO:0000313" key="5">
    <source>
        <dbReference type="EMBL" id="GMR38587.1"/>
    </source>
</evidence>
<dbReference type="GO" id="GO:0003723">
    <property type="term" value="F:RNA binding"/>
    <property type="evidence" value="ECO:0007669"/>
    <property type="project" value="UniProtKB-UniRule"/>
</dbReference>
<dbReference type="CDD" id="cd12353">
    <property type="entry name" value="RRM2_TIA1_like"/>
    <property type="match status" value="1"/>
</dbReference>
<evidence type="ECO:0000259" key="4">
    <source>
        <dbReference type="PROSITE" id="PS50102"/>
    </source>
</evidence>
<feature type="non-terminal residue" evidence="5">
    <location>
        <position position="1"/>
    </location>
</feature>
<name>A0AAN4ZCD2_9BILA</name>
<dbReference type="SMART" id="SM00361">
    <property type="entry name" value="RRM_1"/>
    <property type="match status" value="3"/>
</dbReference>
<dbReference type="PANTHER" id="PTHR48038:SF1">
    <property type="entry name" value="RIBONUCLEOPROTEIN RB97D"/>
    <property type="match status" value="1"/>
</dbReference>
<organism evidence="5 6">
    <name type="scientific">Pristionchus mayeri</name>
    <dbReference type="NCBI Taxonomy" id="1317129"/>
    <lineage>
        <taxon>Eukaryota</taxon>
        <taxon>Metazoa</taxon>
        <taxon>Ecdysozoa</taxon>
        <taxon>Nematoda</taxon>
        <taxon>Chromadorea</taxon>
        <taxon>Rhabditida</taxon>
        <taxon>Rhabditina</taxon>
        <taxon>Diplogasteromorpha</taxon>
        <taxon>Diplogasteroidea</taxon>
        <taxon>Neodiplogasteridae</taxon>
        <taxon>Pristionchus</taxon>
    </lineage>
</organism>
<reference evidence="6" key="1">
    <citation type="submission" date="2022-10" db="EMBL/GenBank/DDBJ databases">
        <title>Genome assembly of Pristionchus species.</title>
        <authorList>
            <person name="Yoshida K."/>
            <person name="Sommer R.J."/>
        </authorList>
    </citation>
    <scope>NUCLEOTIDE SEQUENCE [LARGE SCALE GENOMIC DNA]</scope>
    <source>
        <strain evidence="6">RS5460</strain>
    </source>
</reference>
<dbReference type="Gene3D" id="3.30.70.330">
    <property type="match status" value="3"/>
</dbReference>
<evidence type="ECO:0000313" key="6">
    <source>
        <dbReference type="Proteomes" id="UP001328107"/>
    </source>
</evidence>
<feature type="domain" description="RRM" evidence="4">
    <location>
        <begin position="256"/>
        <end position="328"/>
    </location>
</feature>
<feature type="domain" description="RRM" evidence="4">
    <location>
        <begin position="60"/>
        <end position="135"/>
    </location>
</feature>
<dbReference type="Proteomes" id="UP001328107">
    <property type="component" value="Unassembled WGS sequence"/>
</dbReference>
<proteinExistence type="predicted"/>
<dbReference type="EMBL" id="BTRK01000002">
    <property type="protein sequence ID" value="GMR38587.1"/>
    <property type="molecule type" value="Genomic_DNA"/>
</dbReference>
<dbReference type="InterPro" id="IPR035979">
    <property type="entry name" value="RBD_domain_sf"/>
</dbReference>
<dbReference type="SUPFAM" id="SSF54928">
    <property type="entry name" value="RNA-binding domain, RBD"/>
    <property type="match status" value="3"/>
</dbReference>
<keyword evidence="6" id="KW-1185">Reference proteome</keyword>
<dbReference type="AlphaFoldDB" id="A0AAN4ZCD2"/>
<accession>A0AAN4ZCD2</accession>
<dbReference type="FunFam" id="3.30.70.330:FF:001013">
    <property type="entry name" value="TIA-1/TIAL RNA binding protein homolog"/>
    <property type="match status" value="1"/>
</dbReference>
<dbReference type="PANTHER" id="PTHR48038">
    <property type="entry name" value="RIBONUCLEOPROTEIN RB97D"/>
    <property type="match status" value="1"/>
</dbReference>
<dbReference type="InterPro" id="IPR003954">
    <property type="entry name" value="RRM_euk-type"/>
</dbReference>
<evidence type="ECO:0000256" key="3">
    <source>
        <dbReference type="SAM" id="MobiDB-lite"/>
    </source>
</evidence>
<dbReference type="FunFam" id="3.30.70.330:FF:001192">
    <property type="entry name" value="TIA-1/TIAL RNA binding protein homolog"/>
    <property type="match status" value="1"/>
</dbReference>
<evidence type="ECO:0000256" key="2">
    <source>
        <dbReference type="PROSITE-ProRule" id="PRU00176"/>
    </source>
</evidence>
<feature type="domain" description="RRM" evidence="4">
    <location>
        <begin position="148"/>
        <end position="226"/>
    </location>
</feature>
<evidence type="ECO:0000256" key="1">
    <source>
        <dbReference type="ARBA" id="ARBA00022884"/>
    </source>
</evidence>
<feature type="compositionally biased region" description="Low complexity" evidence="3">
    <location>
        <begin position="20"/>
        <end position="29"/>
    </location>
</feature>
<dbReference type="InterPro" id="IPR000504">
    <property type="entry name" value="RRM_dom"/>
</dbReference>
<dbReference type="PROSITE" id="PS50102">
    <property type="entry name" value="RRM"/>
    <property type="match status" value="3"/>
</dbReference>
<comment type="caution">
    <text evidence="5">The sequence shown here is derived from an EMBL/GenBank/DDBJ whole genome shotgun (WGS) entry which is preliminary data.</text>
</comment>
<sequence length="420" mass="46394">CTRSSLSRLTKMSYGYGNFGPAPTTGGPAEPDSNGYNPRTHFQAAQSAGFHTGGEDAQPRTLYVGNLDPSVTEEFISTLFGQIGVISKSKVIFDGNSDPYAFVEFQEHAMAAQALQAMNKRMLLDKEMKVNWATEPGTVQKVDTSRHFHVFVGDLSPEIDNKMLKEAFASFGDISEAKVIRDPTTLKSKGYGFVSFPKRDEAERAIEQMNGQWLGRRAIRTNWATRKPTDANESGNGSRRELNYDDVYNQTTNDNTSVYIGNVAQGANEDDIRQAFGGFGNIVEIRVFKAQGYSFVKFERKESAARAIIAMGGQELCGQSIKCSWGKTDSSKQQGGGGYNNAGGYGNGGGYGGNQQQQSWNNYGSGAYGSGGAAAAHQQYMQYYQQYYQQNPQLMQQWQQYYSQYQNPDQKQQPQAPPQQ</sequence>